<evidence type="ECO:0000313" key="5">
    <source>
        <dbReference type="Proteomes" id="UP001295684"/>
    </source>
</evidence>
<organism evidence="4 5">
    <name type="scientific">Euplotes crassus</name>
    <dbReference type="NCBI Taxonomy" id="5936"/>
    <lineage>
        <taxon>Eukaryota</taxon>
        <taxon>Sar</taxon>
        <taxon>Alveolata</taxon>
        <taxon>Ciliophora</taxon>
        <taxon>Intramacronucleata</taxon>
        <taxon>Spirotrichea</taxon>
        <taxon>Hypotrichia</taxon>
        <taxon>Euplotida</taxon>
        <taxon>Euplotidae</taxon>
        <taxon>Moneuplotes</taxon>
    </lineage>
</organism>
<comment type="caution">
    <text evidence="4">The sequence shown here is derived from an EMBL/GenBank/DDBJ whole genome shotgun (WGS) entry which is preliminary data.</text>
</comment>
<keyword evidence="5" id="KW-1185">Reference proteome</keyword>
<dbReference type="InterPro" id="IPR051262">
    <property type="entry name" value="SMP-30/CGR1_Lactonase"/>
</dbReference>
<accession>A0AAD1XNM9</accession>
<evidence type="ECO:0000256" key="1">
    <source>
        <dbReference type="ARBA" id="ARBA00022801"/>
    </source>
</evidence>
<proteinExistence type="predicted"/>
<evidence type="ECO:0000259" key="3">
    <source>
        <dbReference type="Pfam" id="PF08450"/>
    </source>
</evidence>
<dbReference type="AlphaFoldDB" id="A0AAD1XNM9"/>
<reference evidence="4" key="1">
    <citation type="submission" date="2023-07" db="EMBL/GenBank/DDBJ databases">
        <authorList>
            <consortium name="AG Swart"/>
            <person name="Singh M."/>
            <person name="Singh A."/>
            <person name="Seah K."/>
            <person name="Emmerich C."/>
        </authorList>
    </citation>
    <scope>NUCLEOTIDE SEQUENCE</scope>
    <source>
        <strain evidence="4">DP1</strain>
    </source>
</reference>
<dbReference type="Gene3D" id="2.120.10.30">
    <property type="entry name" value="TolB, C-terminal domain"/>
    <property type="match status" value="1"/>
</dbReference>
<dbReference type="Pfam" id="PF08450">
    <property type="entry name" value="SGL"/>
    <property type="match status" value="1"/>
</dbReference>
<keyword evidence="1" id="KW-0378">Hydrolase</keyword>
<dbReference type="SUPFAM" id="SSF63829">
    <property type="entry name" value="Calcium-dependent phosphotriesterase"/>
    <property type="match status" value="1"/>
</dbReference>
<protein>
    <recommendedName>
        <fullName evidence="3">SMP-30/Gluconolactonase/LRE-like region domain-containing protein</fullName>
    </recommendedName>
</protein>
<dbReference type="Proteomes" id="UP001295684">
    <property type="component" value="Unassembled WGS sequence"/>
</dbReference>
<evidence type="ECO:0000313" key="4">
    <source>
        <dbReference type="EMBL" id="CAI2375944.1"/>
    </source>
</evidence>
<feature type="compositionally biased region" description="Basic residues" evidence="2">
    <location>
        <begin position="1"/>
        <end position="14"/>
    </location>
</feature>
<dbReference type="GO" id="GO:0016787">
    <property type="term" value="F:hydrolase activity"/>
    <property type="evidence" value="ECO:0007669"/>
    <property type="project" value="UniProtKB-KW"/>
</dbReference>
<evidence type="ECO:0000256" key="2">
    <source>
        <dbReference type="SAM" id="MobiDB-lite"/>
    </source>
</evidence>
<gene>
    <name evidence="4" type="ORF">ECRASSUSDP1_LOCUS17311</name>
</gene>
<dbReference type="InterPro" id="IPR013658">
    <property type="entry name" value="SGL"/>
</dbReference>
<dbReference type="InterPro" id="IPR011042">
    <property type="entry name" value="6-blade_b-propeller_TolB-like"/>
</dbReference>
<dbReference type="PANTHER" id="PTHR47572">
    <property type="entry name" value="LIPOPROTEIN-RELATED"/>
    <property type="match status" value="1"/>
</dbReference>
<feature type="domain" description="SMP-30/Gluconolactonase/LRE-like region" evidence="3">
    <location>
        <begin position="58"/>
        <end position="303"/>
    </location>
</feature>
<name>A0AAD1XNM9_EUPCR</name>
<sequence length="315" mass="34884">MSTKKTKKKGKDKKKVATEETPPPDEVTAEEDKPNYLIIAHTDSTPFCPIEDIDGNLFVVVINGDIYQVLEDKLEHAFSTNGQPTSIVFDQQGSSFIADTAHQAILSQTMNEHRMETSPVIKDYEGNALKGPHSMILSEKQNALFFTDSGPFGESSLENPCGSIFAIDLSESILKKIQYNSLAAPTGLCVNLAEDVLYVSETCENRLLKVVLNDTGSIEKGEQYHTSVFKQFSGRFGPTAIAVNHDGFIYVARFEFATICDYGLISILNEKGEIEDEIILPKLPEITGLYFSKEKENILYITESSNNVIASYSLE</sequence>
<dbReference type="PANTHER" id="PTHR47572:SF4">
    <property type="entry name" value="LACTONASE DRP35"/>
    <property type="match status" value="1"/>
</dbReference>
<feature type="region of interest" description="Disordered" evidence="2">
    <location>
        <begin position="1"/>
        <end position="32"/>
    </location>
</feature>
<dbReference type="EMBL" id="CAMPGE010017465">
    <property type="protein sequence ID" value="CAI2375944.1"/>
    <property type="molecule type" value="Genomic_DNA"/>
</dbReference>